<feature type="compositionally biased region" description="Pro residues" evidence="1">
    <location>
        <begin position="1"/>
        <end position="11"/>
    </location>
</feature>
<evidence type="ECO:0000313" key="2">
    <source>
        <dbReference type="EMBL" id="RMB11915.1"/>
    </source>
</evidence>
<feature type="region of interest" description="Disordered" evidence="1">
    <location>
        <begin position="1"/>
        <end position="28"/>
    </location>
</feature>
<dbReference type="RefSeq" id="WP_170163553.1">
    <property type="nucleotide sequence ID" value="NZ_REFR01000009.1"/>
</dbReference>
<reference evidence="2 3" key="1">
    <citation type="submission" date="2018-10" db="EMBL/GenBank/DDBJ databases">
        <title>Genomic Encyclopedia of Archaeal and Bacterial Type Strains, Phase II (KMG-II): from individual species to whole genera.</title>
        <authorList>
            <person name="Goeker M."/>
        </authorList>
    </citation>
    <scope>NUCLEOTIDE SEQUENCE [LARGE SCALE GENOMIC DNA]</scope>
    <source>
        <strain evidence="2 3">DSM 25217</strain>
    </source>
</reference>
<keyword evidence="3" id="KW-1185">Reference proteome</keyword>
<organism evidence="2 3">
    <name type="scientific">Eilatimonas milleporae</name>
    <dbReference type="NCBI Taxonomy" id="911205"/>
    <lineage>
        <taxon>Bacteria</taxon>
        <taxon>Pseudomonadati</taxon>
        <taxon>Pseudomonadota</taxon>
        <taxon>Alphaproteobacteria</taxon>
        <taxon>Kordiimonadales</taxon>
        <taxon>Kordiimonadaceae</taxon>
        <taxon>Eilatimonas</taxon>
    </lineage>
</organism>
<dbReference type="InParanoid" id="A0A3M0CSQ4"/>
<protein>
    <submittedName>
        <fullName evidence="2">Phage terminase large subunit-like protein</fullName>
    </submittedName>
</protein>
<comment type="caution">
    <text evidence="2">The sequence shown here is derived from an EMBL/GenBank/DDBJ whole genome shotgun (WGS) entry which is preliminary data.</text>
</comment>
<evidence type="ECO:0000256" key="1">
    <source>
        <dbReference type="SAM" id="MobiDB-lite"/>
    </source>
</evidence>
<sequence>MAAHPTRPPGGAPAEAAVTDDAPVPTGLDHLSRQQRQELLALLAERDRRDARGLFDHLFPDAPHMWRGETFHGRDRYPKHMEFFAATATATYVAFMAANRVGKTVTGGYFTAAAATGRYPPWWTGRRWDRPVRIWAAGKSNATVRTILQTKLLGRTVHEGARKSVDGTGIVPGDSIGRITWKAGLTDAVDTVRIRHLSGRWSVIDFKSYEQGRGAFEGAEQDIIWLDEEPPIDIWNECAVRVMTTGGVLIGTFTPLDGITDTVLLFLPGARPDA</sequence>
<dbReference type="EMBL" id="REFR01000009">
    <property type="protein sequence ID" value="RMB11915.1"/>
    <property type="molecule type" value="Genomic_DNA"/>
</dbReference>
<dbReference type="Proteomes" id="UP000271227">
    <property type="component" value="Unassembled WGS sequence"/>
</dbReference>
<evidence type="ECO:0000313" key="3">
    <source>
        <dbReference type="Proteomes" id="UP000271227"/>
    </source>
</evidence>
<accession>A0A3M0CSQ4</accession>
<name>A0A3M0CSQ4_9PROT</name>
<dbReference type="AlphaFoldDB" id="A0A3M0CSQ4"/>
<gene>
    <name evidence="2" type="ORF">BXY39_0402</name>
</gene>
<proteinExistence type="predicted"/>
<dbReference type="Pfam" id="PF03237">
    <property type="entry name" value="Terminase_6N"/>
    <property type="match status" value="1"/>
</dbReference>